<organism evidence="1 2">
    <name type="scientific">Nephila pilipes</name>
    <name type="common">Giant wood spider</name>
    <name type="synonym">Nephila maculata</name>
    <dbReference type="NCBI Taxonomy" id="299642"/>
    <lineage>
        <taxon>Eukaryota</taxon>
        <taxon>Metazoa</taxon>
        <taxon>Ecdysozoa</taxon>
        <taxon>Arthropoda</taxon>
        <taxon>Chelicerata</taxon>
        <taxon>Arachnida</taxon>
        <taxon>Araneae</taxon>
        <taxon>Araneomorphae</taxon>
        <taxon>Entelegynae</taxon>
        <taxon>Araneoidea</taxon>
        <taxon>Nephilidae</taxon>
        <taxon>Nephila</taxon>
    </lineage>
</organism>
<comment type="caution">
    <text evidence="1">The sequence shown here is derived from an EMBL/GenBank/DDBJ whole genome shotgun (WGS) entry which is preliminary data.</text>
</comment>
<accession>A0A8X6PR24</accession>
<protein>
    <submittedName>
        <fullName evidence="1">Uncharacterized protein</fullName>
    </submittedName>
</protein>
<dbReference type="Proteomes" id="UP000887013">
    <property type="component" value="Unassembled WGS sequence"/>
</dbReference>
<reference evidence="1" key="1">
    <citation type="submission" date="2020-08" db="EMBL/GenBank/DDBJ databases">
        <title>Multicomponent nature underlies the extraordinary mechanical properties of spider dragline silk.</title>
        <authorList>
            <person name="Kono N."/>
            <person name="Nakamura H."/>
            <person name="Mori M."/>
            <person name="Yoshida Y."/>
            <person name="Ohtoshi R."/>
            <person name="Malay A.D."/>
            <person name="Moran D.A.P."/>
            <person name="Tomita M."/>
            <person name="Numata K."/>
            <person name="Arakawa K."/>
        </authorList>
    </citation>
    <scope>NUCLEOTIDE SEQUENCE</scope>
</reference>
<sequence>MKLIPLQIICLKETSPLKRLLYIPKEGSSHWPVTNPPQGWLIPLKRLLELKEGSFNLDVTITPQWLINGETIYYASKKAPPIDVTITPQGWLIPLKGLR</sequence>
<proteinExistence type="predicted"/>
<dbReference type="AlphaFoldDB" id="A0A8X6PR24"/>
<evidence type="ECO:0000313" key="1">
    <source>
        <dbReference type="EMBL" id="GFT84503.1"/>
    </source>
</evidence>
<name>A0A8X6PR24_NEPPI</name>
<keyword evidence="2" id="KW-1185">Reference proteome</keyword>
<gene>
    <name evidence="1" type="ORF">NPIL_525071</name>
</gene>
<evidence type="ECO:0000313" key="2">
    <source>
        <dbReference type="Proteomes" id="UP000887013"/>
    </source>
</evidence>
<dbReference type="EMBL" id="BMAW01023764">
    <property type="protein sequence ID" value="GFT84503.1"/>
    <property type="molecule type" value="Genomic_DNA"/>
</dbReference>